<organism evidence="1 2">
    <name type="scientific">Nostoc punctiforme FACHB-252</name>
    <dbReference type="NCBI Taxonomy" id="1357509"/>
    <lineage>
        <taxon>Bacteria</taxon>
        <taxon>Bacillati</taxon>
        <taxon>Cyanobacteriota</taxon>
        <taxon>Cyanophyceae</taxon>
        <taxon>Nostocales</taxon>
        <taxon>Nostocaceae</taxon>
        <taxon>Nostoc</taxon>
    </lineage>
</organism>
<accession>A0ABR8HBI7</accession>
<protein>
    <submittedName>
        <fullName evidence="1">Uncharacterized protein</fullName>
    </submittedName>
</protein>
<evidence type="ECO:0000313" key="1">
    <source>
        <dbReference type="EMBL" id="MBD2612757.1"/>
    </source>
</evidence>
<proteinExistence type="predicted"/>
<reference evidence="1 2" key="1">
    <citation type="journal article" date="2020" name="ISME J.">
        <title>Comparative genomics reveals insights into cyanobacterial evolution and habitat adaptation.</title>
        <authorList>
            <person name="Chen M.Y."/>
            <person name="Teng W.K."/>
            <person name="Zhao L."/>
            <person name="Hu C.X."/>
            <person name="Zhou Y.K."/>
            <person name="Han B.P."/>
            <person name="Song L.R."/>
            <person name="Shu W.S."/>
        </authorList>
    </citation>
    <scope>NUCLEOTIDE SEQUENCE [LARGE SCALE GENOMIC DNA]</scope>
    <source>
        <strain evidence="1 2">FACHB-252</strain>
    </source>
</reference>
<dbReference type="Proteomes" id="UP000606396">
    <property type="component" value="Unassembled WGS sequence"/>
</dbReference>
<name>A0ABR8HBI7_NOSPU</name>
<comment type="caution">
    <text evidence="1">The sequence shown here is derived from an EMBL/GenBank/DDBJ whole genome shotgun (WGS) entry which is preliminary data.</text>
</comment>
<keyword evidence="2" id="KW-1185">Reference proteome</keyword>
<dbReference type="RefSeq" id="WP_190950230.1">
    <property type="nucleotide sequence ID" value="NZ_JACJTC010000011.1"/>
</dbReference>
<evidence type="ECO:0000313" key="2">
    <source>
        <dbReference type="Proteomes" id="UP000606396"/>
    </source>
</evidence>
<gene>
    <name evidence="1" type="ORF">H6G94_16000</name>
</gene>
<dbReference type="EMBL" id="JACJTC010000011">
    <property type="protein sequence ID" value="MBD2612757.1"/>
    <property type="molecule type" value="Genomic_DNA"/>
</dbReference>
<dbReference type="Pfam" id="PF20701">
    <property type="entry name" value="HetE-N"/>
    <property type="match status" value="1"/>
</dbReference>
<sequence>MDAITAAIVTAVANHTVKDCYKALKNALKRRFGEQSDLIIVVNALEKKPNSEGYKVVLKEEVENNKANDDPELVKLAENLLAQIKEQSSGQQSINQAISNVKYAATSGTGTASIGSITEQEKSKNN</sequence>